<proteinExistence type="predicted"/>
<evidence type="ECO:0000313" key="2">
    <source>
        <dbReference type="Proteomes" id="UP000461443"/>
    </source>
</evidence>
<keyword evidence="2" id="KW-1185">Reference proteome</keyword>
<gene>
    <name evidence="1" type="ORF">GRH90_24375</name>
</gene>
<reference evidence="1 2" key="1">
    <citation type="submission" date="2019-12" db="EMBL/GenBank/DDBJ databases">
        <authorList>
            <person name="Lee S.D."/>
        </authorList>
    </citation>
    <scope>NUCLEOTIDE SEQUENCE [LARGE SCALE GENOMIC DNA]</scope>
    <source>
        <strain evidence="1 2">SAP-6</strain>
    </source>
</reference>
<protein>
    <submittedName>
        <fullName evidence="1">Uncharacterized protein</fullName>
    </submittedName>
</protein>
<dbReference type="Proteomes" id="UP000461443">
    <property type="component" value="Unassembled WGS sequence"/>
</dbReference>
<reference evidence="1 2" key="2">
    <citation type="submission" date="2020-02" db="EMBL/GenBank/DDBJ databases">
        <title>The new genus of Enterobacteriales.</title>
        <authorList>
            <person name="Kim I.S."/>
        </authorList>
    </citation>
    <scope>NUCLEOTIDE SEQUENCE [LARGE SCALE GENOMIC DNA]</scope>
    <source>
        <strain evidence="1 2">SAP-6</strain>
    </source>
</reference>
<dbReference type="AlphaFoldDB" id="A0A845STS3"/>
<dbReference type="EMBL" id="WUBS01000024">
    <property type="protein sequence ID" value="NDL65871.1"/>
    <property type="molecule type" value="Genomic_DNA"/>
</dbReference>
<sequence length="237" mass="27559">MLALDTKLHTKIAEHFSLELELVNIFHQFLKSNYNNSHLIERELNCDFGIADLVLFKTKRITNNNINLSLISPDWAYSLRKLTYRKIFSTKDFSQLTNSSINSSQKALKEFSKAGYCEQFSVDTWRKNIQPTLISDHIISFEAKLKNWKRAIWQACRYKTFSNESWVILDYVNENPAVKNIQSFIDFNIGLASVTKSGEVRIHHKPKPEQHHSDIALWKANALIAKKCTNDERSRSH</sequence>
<name>A0A845STS3_9GAMM</name>
<accession>A0A845STS3</accession>
<comment type="caution">
    <text evidence="1">The sequence shown here is derived from an EMBL/GenBank/DDBJ whole genome shotgun (WGS) entry which is preliminary data.</text>
</comment>
<evidence type="ECO:0000313" key="1">
    <source>
        <dbReference type="EMBL" id="NDL65871.1"/>
    </source>
</evidence>
<dbReference type="RefSeq" id="WP_162368585.1">
    <property type="nucleotide sequence ID" value="NZ_WUBS01000024.1"/>
</dbReference>
<organism evidence="1 2">
    <name type="scientific">Acerihabitans arboris</name>
    <dbReference type="NCBI Taxonomy" id="2691583"/>
    <lineage>
        <taxon>Bacteria</taxon>
        <taxon>Pseudomonadati</taxon>
        <taxon>Pseudomonadota</taxon>
        <taxon>Gammaproteobacteria</taxon>
        <taxon>Enterobacterales</taxon>
        <taxon>Pectobacteriaceae</taxon>
        <taxon>Acerihabitans</taxon>
    </lineage>
</organism>